<feature type="region of interest" description="Disordered" evidence="1">
    <location>
        <begin position="134"/>
        <end position="157"/>
    </location>
</feature>
<proteinExistence type="predicted"/>
<dbReference type="EMBL" id="LAJE02000070">
    <property type="protein sequence ID" value="OEO32523.1"/>
    <property type="molecule type" value="Genomic_DNA"/>
</dbReference>
<accession>A0A1E5XVA9</accession>
<evidence type="ECO:0000256" key="1">
    <source>
        <dbReference type="SAM" id="MobiDB-lite"/>
    </source>
</evidence>
<evidence type="ECO:0000313" key="3">
    <source>
        <dbReference type="Proteomes" id="UP000095463"/>
    </source>
</evidence>
<dbReference type="RefSeq" id="WP_069908326.1">
    <property type="nucleotide sequence ID" value="NZ_LAJE02000070.1"/>
</dbReference>
<protein>
    <recommendedName>
        <fullName evidence="4">Flagellar basal-body protein FlbY</fullName>
    </recommendedName>
</protein>
<evidence type="ECO:0000313" key="2">
    <source>
        <dbReference type="EMBL" id="OEO32523.1"/>
    </source>
</evidence>
<comment type="caution">
    <text evidence="2">The sequence shown here is derived from an EMBL/GenBank/DDBJ whole genome shotgun (WGS) entry which is preliminary data.</text>
</comment>
<reference evidence="2 3" key="1">
    <citation type="journal article" date="2015" name="Genome Announc.">
        <title>Genome Assemblies of Three Soil-Associated Devosia species: D. insulae, D. limi, and D. soli.</title>
        <authorList>
            <person name="Hassan Y.I."/>
            <person name="Lepp D."/>
            <person name="Zhou T."/>
        </authorList>
    </citation>
    <scope>NUCLEOTIDE SEQUENCE [LARGE SCALE GENOMIC DNA]</scope>
    <source>
        <strain evidence="2 3">DS-56</strain>
    </source>
</reference>
<dbReference type="OrthoDB" id="7947407at2"/>
<sequence>MMNAAAERLAALDSLPAAELCGLAMETLENLVVVLNQETTLLRAGRAKDAGQLTAEKTRLAQDYMGFARSVQRQSARLRAEAPALVDALLGGHDRLATQMAENLRVIATARSVTEELLTDVAKAISAKARPKTYGANGEIAGQPPQAASGVSINRAL</sequence>
<evidence type="ECO:0008006" key="4">
    <source>
        <dbReference type="Google" id="ProtNLM"/>
    </source>
</evidence>
<dbReference type="Proteomes" id="UP000095463">
    <property type="component" value="Unassembled WGS sequence"/>
</dbReference>
<name>A0A1E5XVA9_9HYPH</name>
<gene>
    <name evidence="2" type="ORF">VW23_011150</name>
</gene>
<keyword evidence="3" id="KW-1185">Reference proteome</keyword>
<organism evidence="2 3">
    <name type="scientific">Devosia insulae DS-56</name>
    <dbReference type="NCBI Taxonomy" id="1116389"/>
    <lineage>
        <taxon>Bacteria</taxon>
        <taxon>Pseudomonadati</taxon>
        <taxon>Pseudomonadota</taxon>
        <taxon>Alphaproteobacteria</taxon>
        <taxon>Hyphomicrobiales</taxon>
        <taxon>Devosiaceae</taxon>
        <taxon>Devosia</taxon>
    </lineage>
</organism>
<dbReference type="AlphaFoldDB" id="A0A1E5XVA9"/>